<accession>A0AAE3ISN0</accession>
<dbReference type="Proteomes" id="UP001209318">
    <property type="component" value="Unassembled WGS sequence"/>
</dbReference>
<sequence length="61" mass="6844">MAKRKAQVNAIEKYSKTPHKNNQQADFSAEFAGEENPMKGANRNSQQGRAGKGKRNERPIE</sequence>
<name>A0AAE3ISN0_9BACI</name>
<feature type="region of interest" description="Disordered" evidence="1">
    <location>
        <begin position="1"/>
        <end position="61"/>
    </location>
</feature>
<organism evidence="2 3">
    <name type="scientific">Perspicuibacillus lycopersici</name>
    <dbReference type="NCBI Taxonomy" id="1325689"/>
    <lineage>
        <taxon>Bacteria</taxon>
        <taxon>Bacillati</taxon>
        <taxon>Bacillota</taxon>
        <taxon>Bacilli</taxon>
        <taxon>Bacillales</taxon>
        <taxon>Bacillaceae</taxon>
        <taxon>Perspicuibacillus</taxon>
    </lineage>
</organism>
<dbReference type="EMBL" id="JAOUSF010000001">
    <property type="protein sequence ID" value="MCU9611999.1"/>
    <property type="molecule type" value="Genomic_DNA"/>
</dbReference>
<evidence type="ECO:0000313" key="3">
    <source>
        <dbReference type="Proteomes" id="UP001209318"/>
    </source>
</evidence>
<protein>
    <submittedName>
        <fullName evidence="2">Uncharacterized protein</fullName>
    </submittedName>
</protein>
<reference evidence="2" key="1">
    <citation type="submission" date="2022-10" db="EMBL/GenBank/DDBJ databases">
        <title>Description of Fervidibacillus gen. nov. in the family Fervidibacillaceae fam. nov. with two species, Fervidibacillus albus sp. nov., and Fervidibacillus halotolerans sp. nov., isolated from tidal flat sediments.</title>
        <authorList>
            <person name="Kwon K.K."/>
            <person name="Yang S.-H."/>
        </authorList>
    </citation>
    <scope>NUCLEOTIDE SEQUENCE</scope>
    <source>
        <strain evidence="2">JCM 19140</strain>
    </source>
</reference>
<dbReference type="RefSeq" id="WP_263071134.1">
    <property type="nucleotide sequence ID" value="NZ_JAOUSF010000001.1"/>
</dbReference>
<evidence type="ECO:0000313" key="2">
    <source>
        <dbReference type="EMBL" id="MCU9611999.1"/>
    </source>
</evidence>
<gene>
    <name evidence="2" type="ORF">OEV98_00315</name>
</gene>
<comment type="caution">
    <text evidence="2">The sequence shown here is derived from an EMBL/GenBank/DDBJ whole genome shotgun (WGS) entry which is preliminary data.</text>
</comment>
<dbReference type="AlphaFoldDB" id="A0AAE3ISN0"/>
<keyword evidence="3" id="KW-1185">Reference proteome</keyword>
<evidence type="ECO:0000256" key="1">
    <source>
        <dbReference type="SAM" id="MobiDB-lite"/>
    </source>
</evidence>
<proteinExistence type="predicted"/>